<dbReference type="OrthoDB" id="2191068at2759"/>
<feature type="transmembrane region" description="Helical" evidence="1">
    <location>
        <begin position="20"/>
        <end position="41"/>
    </location>
</feature>
<keyword evidence="3" id="KW-1185">Reference proteome</keyword>
<reference evidence="2" key="1">
    <citation type="submission" date="2011-01" db="EMBL/GenBank/DDBJ databases">
        <title>The Genome Sequence of Nematocida parisii strain ERTm3.</title>
        <authorList>
            <consortium name="The Broad Institute Genome Sequencing Platform"/>
            <consortium name="The Broad Institute Genome Sequencing Center for Infectious Disease"/>
            <person name="Cuomo C."/>
            <person name="Troemel E."/>
            <person name="Young S.K."/>
            <person name="Zeng Q."/>
            <person name="Gargeya S."/>
            <person name="Fitzgerald M."/>
            <person name="Haas B."/>
            <person name="Abouelleil A."/>
            <person name="Alvarado L."/>
            <person name="Arachchi H.M."/>
            <person name="Berlin A."/>
            <person name="Chapman S.B."/>
            <person name="Gearin G."/>
            <person name="Goldberg J."/>
            <person name="Griggs A."/>
            <person name="Gujja S."/>
            <person name="Hansen M."/>
            <person name="Heiman D."/>
            <person name="Howarth C."/>
            <person name="Larimer J."/>
            <person name="Lui A."/>
            <person name="MacDonald P.J.P."/>
            <person name="McCowen C."/>
            <person name="Montmayeur A."/>
            <person name="Murphy C."/>
            <person name="Neiman D."/>
            <person name="Pearson M."/>
            <person name="Priest M."/>
            <person name="Roberts A."/>
            <person name="Saif S."/>
            <person name="Shea T."/>
            <person name="Sisk P."/>
            <person name="Stolte C."/>
            <person name="Sykes S."/>
            <person name="Wortman J."/>
            <person name="Nusbaum C."/>
            <person name="Birren B."/>
        </authorList>
    </citation>
    <scope>NUCLEOTIDE SEQUENCE</scope>
    <source>
        <strain evidence="2">ERTm3</strain>
    </source>
</reference>
<dbReference type="Proteomes" id="UP000002872">
    <property type="component" value="Unassembled WGS sequence"/>
</dbReference>
<name>I3EFH0_NEMP3</name>
<organism evidence="2 3">
    <name type="scientific">Nematocida parisii (strain ERTm3)</name>
    <name type="common">Nematode killer fungus</name>
    <dbReference type="NCBI Taxonomy" id="935791"/>
    <lineage>
        <taxon>Eukaryota</taxon>
        <taxon>Fungi</taxon>
        <taxon>Fungi incertae sedis</taxon>
        <taxon>Microsporidia</taxon>
        <taxon>Nematocida</taxon>
    </lineage>
</organism>
<proteinExistence type="predicted"/>
<feature type="transmembrane region" description="Helical" evidence="1">
    <location>
        <begin position="47"/>
        <end position="65"/>
    </location>
</feature>
<accession>I3EFH0</accession>
<dbReference type="HOGENOM" id="CLU_1147450_0_0_1"/>
<keyword evidence="1" id="KW-0812">Transmembrane</keyword>
<dbReference type="InParanoid" id="I3EFH0"/>
<keyword evidence="1" id="KW-1133">Transmembrane helix</keyword>
<dbReference type="OMA" id="FFIRYAY"/>
<feature type="transmembrane region" description="Helical" evidence="1">
    <location>
        <begin position="118"/>
        <end position="135"/>
    </location>
</feature>
<dbReference type="AlphaFoldDB" id="I3EFH0"/>
<evidence type="ECO:0000313" key="3">
    <source>
        <dbReference type="Proteomes" id="UP000002872"/>
    </source>
</evidence>
<feature type="transmembrane region" description="Helical" evidence="1">
    <location>
        <begin position="86"/>
        <end position="106"/>
    </location>
</feature>
<gene>
    <name evidence="2" type="ORF">NEQG_02039</name>
</gene>
<evidence type="ECO:0000313" key="2">
    <source>
        <dbReference type="EMBL" id="EIJ87967.1"/>
    </source>
</evidence>
<protein>
    <submittedName>
        <fullName evidence="2">Uncharacterized protein</fullName>
    </submittedName>
</protein>
<dbReference type="EMBL" id="GL870880">
    <property type="protein sequence ID" value="EIJ87967.1"/>
    <property type="molecule type" value="Genomic_DNA"/>
</dbReference>
<dbReference type="VEuPathDB" id="MicrosporidiaDB:NEQG_02039"/>
<sequence>MQPTSDKLLYKQSVLYIKTLVHLLLYGMAIMYNYIIVYRLYKKSAFSILNFIVLSISVVLTMIAWDNYSEKNIKKVRPIEKTFISVLFSLILIIPGVLLGNSWLSFIVTNSLTVSFEYPFMLLSHAFFFFIRYAYPESDFKSVLNIIPGVIALVSLVEYEISAVCKKRKIRVTPLCLSATTVITGIFVFLSLLVVMFNIYDMQSLSIFNN</sequence>
<evidence type="ECO:0000256" key="1">
    <source>
        <dbReference type="SAM" id="Phobius"/>
    </source>
</evidence>
<keyword evidence="1" id="KW-0472">Membrane</keyword>
<feature type="transmembrane region" description="Helical" evidence="1">
    <location>
        <begin position="175"/>
        <end position="200"/>
    </location>
</feature>